<dbReference type="Pfam" id="PF25060">
    <property type="entry name" value="ARM_TT21_2nd"/>
    <property type="match status" value="1"/>
</dbReference>
<dbReference type="GO" id="GO:0030991">
    <property type="term" value="C:intraciliary transport particle A"/>
    <property type="evidence" value="ECO:0007669"/>
    <property type="project" value="TreeGrafter"/>
</dbReference>
<feature type="domain" description="Tetratricopeptide repeat protein 21A/21B fifth ARM repeats" evidence="8">
    <location>
        <begin position="953"/>
        <end position="1069"/>
    </location>
</feature>
<evidence type="ECO:0000256" key="1">
    <source>
        <dbReference type="ARBA" id="ARBA00010935"/>
    </source>
</evidence>
<dbReference type="InterPro" id="IPR013105">
    <property type="entry name" value="TPR_2"/>
</dbReference>
<accession>A0A6P7LC44</accession>
<dbReference type="PROSITE" id="PS50005">
    <property type="entry name" value="TPR"/>
    <property type="match status" value="3"/>
</dbReference>
<dbReference type="InterPro" id="IPR056833">
    <property type="entry name" value="ARM_TT21_N"/>
</dbReference>
<dbReference type="PANTHER" id="PTHR14699">
    <property type="entry name" value="STI2 PROTEIN-RELATED"/>
    <property type="match status" value="1"/>
</dbReference>
<dbReference type="FunFam" id="1.25.40.10:FF:000219">
    <property type="entry name" value="Tetratricopeptide repeat domain 21B"/>
    <property type="match status" value="1"/>
</dbReference>
<feature type="repeat" description="TPR" evidence="4">
    <location>
        <begin position="953"/>
        <end position="986"/>
    </location>
</feature>
<dbReference type="FunFam" id="1.25.40.10:FF:000279">
    <property type="entry name" value="Tetratricopeptide repeat domain 21A"/>
    <property type="match status" value="1"/>
</dbReference>
<dbReference type="Pfam" id="PF25062">
    <property type="entry name" value="ARM_TT21_N"/>
    <property type="match status" value="1"/>
</dbReference>
<evidence type="ECO:0000259" key="6">
    <source>
        <dbReference type="Pfam" id="PF25062"/>
    </source>
</evidence>
<dbReference type="InterPro" id="IPR011990">
    <property type="entry name" value="TPR-like_helical_dom_sf"/>
</dbReference>
<dbReference type="Pfam" id="PF25058">
    <property type="entry name" value="ARM_TT21"/>
    <property type="match status" value="1"/>
</dbReference>
<dbReference type="SUPFAM" id="SSF48452">
    <property type="entry name" value="TPR-like"/>
    <property type="match status" value="5"/>
</dbReference>
<protein>
    <submittedName>
        <fullName evidence="11">Tetratricopeptide repeat protein 21B</fullName>
    </submittedName>
</protein>
<dbReference type="FunFam" id="1.25.40.10:FF:000245">
    <property type="entry name" value="Tetratricopeptide repeat domain 21B"/>
    <property type="match status" value="1"/>
</dbReference>
<dbReference type="InterPro" id="IPR056835">
    <property type="entry name" value="ARM_TT21_5th"/>
</dbReference>
<dbReference type="SMART" id="SM00028">
    <property type="entry name" value="TPR"/>
    <property type="match status" value="15"/>
</dbReference>
<keyword evidence="2" id="KW-0677">Repeat</keyword>
<feature type="domain" description="Tetratricopeptide repeat protein 21A/21B C-terminal ARM" evidence="7">
    <location>
        <begin position="1104"/>
        <end position="1312"/>
    </location>
</feature>
<dbReference type="OrthoDB" id="10259630at2759"/>
<dbReference type="FunFam" id="1.25.40.10:FF:000414">
    <property type="entry name" value="Tetratricopeptide repeat domain 21B"/>
    <property type="match status" value="1"/>
</dbReference>
<dbReference type="FunCoup" id="A0A6P7LC44">
    <property type="interactions" value="682"/>
</dbReference>
<evidence type="ECO:0000259" key="9">
    <source>
        <dbReference type="Pfam" id="PF25068"/>
    </source>
</evidence>
<evidence type="ECO:0000256" key="4">
    <source>
        <dbReference type="PROSITE-ProRule" id="PRU00339"/>
    </source>
</evidence>
<evidence type="ECO:0000256" key="2">
    <source>
        <dbReference type="ARBA" id="ARBA00022737"/>
    </source>
</evidence>
<dbReference type="InterPro" id="IPR056832">
    <property type="entry name" value="ARM_TT21_2nd"/>
</dbReference>
<dbReference type="RefSeq" id="XP_028991690.1">
    <property type="nucleotide sequence ID" value="XM_029135857.3"/>
</dbReference>
<dbReference type="Pfam" id="PF25064">
    <property type="entry name" value="ARM_TT21_5th"/>
    <property type="match status" value="1"/>
</dbReference>
<dbReference type="GO" id="GO:0005929">
    <property type="term" value="C:cilium"/>
    <property type="evidence" value="ECO:0007669"/>
    <property type="project" value="GOC"/>
</dbReference>
<evidence type="ECO:0000259" key="8">
    <source>
        <dbReference type="Pfam" id="PF25064"/>
    </source>
</evidence>
<dbReference type="PANTHER" id="PTHR14699:SF1">
    <property type="entry name" value="TETRATRICOPEPTIDE REPEAT PROTEIN 21B"/>
    <property type="match status" value="1"/>
</dbReference>
<gene>
    <name evidence="11" type="primary">ttc21b</name>
</gene>
<name>A0A6P7LC44_BETSP</name>
<evidence type="ECO:0000313" key="11">
    <source>
        <dbReference type="RefSeq" id="XP_028991690.1"/>
    </source>
</evidence>
<dbReference type="SUPFAM" id="SSF81901">
    <property type="entry name" value="HCP-like"/>
    <property type="match status" value="1"/>
</dbReference>
<evidence type="ECO:0000313" key="10">
    <source>
        <dbReference type="Proteomes" id="UP000515150"/>
    </source>
</evidence>
<dbReference type="InterPro" id="IPR040364">
    <property type="entry name" value="TTC21A/TTC21B"/>
</dbReference>
<dbReference type="Pfam" id="PF25068">
    <property type="entry name" value="ARM_TT21_4th"/>
    <property type="match status" value="1"/>
</dbReference>
<evidence type="ECO:0000256" key="3">
    <source>
        <dbReference type="ARBA" id="ARBA00022803"/>
    </source>
</evidence>
<dbReference type="KEGG" id="bspl:114846788"/>
<dbReference type="Proteomes" id="UP000515150">
    <property type="component" value="Chromosome 21"/>
</dbReference>
<feature type="repeat" description="TPR" evidence="4">
    <location>
        <begin position="723"/>
        <end position="756"/>
    </location>
</feature>
<dbReference type="GeneID" id="114846788"/>
<dbReference type="Gene3D" id="1.25.40.10">
    <property type="entry name" value="Tetratricopeptide repeat domain"/>
    <property type="match status" value="8"/>
</dbReference>
<dbReference type="Pfam" id="PF25063">
    <property type="entry name" value="ARM_TT21_C"/>
    <property type="match status" value="1"/>
</dbReference>
<dbReference type="InParanoid" id="A0A6P7LC44"/>
<dbReference type="GO" id="GO:0035721">
    <property type="term" value="P:intraciliary retrograde transport"/>
    <property type="evidence" value="ECO:0007669"/>
    <property type="project" value="TreeGrafter"/>
</dbReference>
<keyword evidence="3 4" id="KW-0802">TPR repeat</keyword>
<feature type="domain" description="Tetratricopeptide repeat protein 21A/21B N-terminal ARM repeat" evidence="6">
    <location>
        <begin position="11"/>
        <end position="233"/>
    </location>
</feature>
<feature type="repeat" description="TPR" evidence="4">
    <location>
        <begin position="325"/>
        <end position="358"/>
    </location>
</feature>
<organism evidence="10 11">
    <name type="scientific">Betta splendens</name>
    <name type="common">Siamese fighting fish</name>
    <dbReference type="NCBI Taxonomy" id="158456"/>
    <lineage>
        <taxon>Eukaryota</taxon>
        <taxon>Metazoa</taxon>
        <taxon>Chordata</taxon>
        <taxon>Craniata</taxon>
        <taxon>Vertebrata</taxon>
        <taxon>Euteleostomi</taxon>
        <taxon>Actinopterygii</taxon>
        <taxon>Neopterygii</taxon>
        <taxon>Teleostei</taxon>
        <taxon>Neoteleostei</taxon>
        <taxon>Acanthomorphata</taxon>
        <taxon>Anabantaria</taxon>
        <taxon>Anabantiformes</taxon>
        <taxon>Anabantoidei</taxon>
        <taxon>Osphronemidae</taxon>
        <taxon>Betta</taxon>
    </lineage>
</organism>
<dbReference type="GO" id="GO:0007369">
    <property type="term" value="P:gastrulation"/>
    <property type="evidence" value="ECO:0007669"/>
    <property type="project" value="Ensembl"/>
</dbReference>
<keyword evidence="10" id="KW-1185">Reference proteome</keyword>
<dbReference type="InterPro" id="IPR019734">
    <property type="entry name" value="TPR_rpt"/>
</dbReference>
<feature type="domain" description="Tetratricopeptide repeat protein 21A/21B fourth ARM" evidence="9">
    <location>
        <begin position="759"/>
        <end position="912"/>
    </location>
</feature>
<evidence type="ECO:0000259" key="5">
    <source>
        <dbReference type="Pfam" id="PF25060"/>
    </source>
</evidence>
<dbReference type="FunFam" id="1.25.40.10:FF:003438">
    <property type="entry name" value="Tetratricopeptide repeat domain 21B"/>
    <property type="match status" value="1"/>
</dbReference>
<comment type="similarity">
    <text evidence="1">Belongs to the TTC21 family.</text>
</comment>
<dbReference type="GO" id="GO:0061512">
    <property type="term" value="P:protein localization to cilium"/>
    <property type="evidence" value="ECO:0007669"/>
    <property type="project" value="TreeGrafter"/>
</dbReference>
<dbReference type="InterPro" id="IPR056834">
    <property type="entry name" value="ARM_TT21_C"/>
</dbReference>
<proteinExistence type="inferred from homology"/>
<evidence type="ECO:0000259" key="7">
    <source>
        <dbReference type="Pfam" id="PF25063"/>
    </source>
</evidence>
<sequence>MEEEETTLALIKYYCYEKYYSHAVNAAADAQRKFSNDPIYSFFHAYGTLMQDQIQEASVELDAIRDNRDVSLCTLMALVYAEKKQTNPDREVIQELDAKVKEDRKTASPKSLYHAGMFLWLIGRNDKAREYTERMIKLSNGSKEGIILKAWIDVTSGKDAYARKAGKYFDEGLKEGADAFALMGKAQYYEYRQNYSGALEMVNQVIVSSPVFLPALIKKMKLLLSLQDWEQTMDAAHRLLQRDINNPEAIRMLALYSLCRDGDTTESVKQLSNLMRSLDIMEPNNPELFYRMSLAFTRLCGRNEKVIEQTFRMVERAFSMASHNSDLATELGYQMVLQGRIKEAMKWYKTAMTLDETSVSALTGLIRCQLIEGHLEDAEQQLEFLTEIQQTIGKSGELLYLRAVLAAKKRRPLEDVTKLLNDTVDTHFSTLQGLPLGVEYFEKLNPDFLLEIVKEYLALCPTKPPAQGQLPPPLLQHCSTLLDTVVKIVPGLLQGVFLLAKVRYQSGDIDAAQSGLHHCLEQCPSHADAHLLMAQIHLLQGNFMLCSQALELCLSHNFEIREHPLYHLISAQAKKKMGQLAEAIQTLQMAMSLPGVRRGAPSSKSKSKKVELSPADCVSVFLELAEALWLNGEQHEAAKVMQDAIIEFSGSPEELRVTIANADLALLRGDTELALSMLRNITAEQPYYIQAKEKMADIYLNHRKEKRLYASCYREMVEKLPSTQTYLLLGDAYMHIQEPEKAIEVYEHALKKNPKDGALASKIGKALVKTHNYVKAINYYEAALKTEQQSFLRYDLAELLMKMKQYERSERILHEALAHEPVNELQALSDDCRYLVLLAKVQNKVDKNNEASISLQKARDVQAKVLKRVQLEQPDAFPMQKQLAAEICSEIARHYTSQRVYERAVKFYKEALVYCESDRKVMLELARLYLTLDEVDACQEQCSVILKTDEFNEDATLMMADIMFRKQDYKQAVFHFQQLLERKPDNYPTLSRLIDLLRRAGKLEEVPRFLEMAEKHSSRTKLDPGFNYCKGLHLWHTGAPNEALRHFNKARKDNDWGQNAVYNMIEIYLNPDNDTMGGEVFENLDGEIGNSTEKQESEQLAVRTAEKLLKELKPQTPGGHTQLRILENYCFLATKQKANIEKALGVFTEIANNEKDHIPALLAMATAYMMLKQTARARTQLKRIAKMNWSIVDADEFEKSWLLLADSYINLGKFDMAGDLLKRCLNHNKSCCKAYEYMGYIMEKEQAFRDAALNYELAWKYGNRTNPTIGYKLAFNYLKAKRHVDAIDVCHKVLAAHPDYPRVRKDILDKARAALRA</sequence>
<dbReference type="Pfam" id="PF07719">
    <property type="entry name" value="TPR_2"/>
    <property type="match status" value="1"/>
</dbReference>
<dbReference type="PROSITE" id="PS50293">
    <property type="entry name" value="TPR_REGION"/>
    <property type="match status" value="1"/>
</dbReference>
<feature type="domain" description="Tetratricopeptide repeat protein 21A/21B second ARM" evidence="5">
    <location>
        <begin position="270"/>
        <end position="541"/>
    </location>
</feature>
<dbReference type="InterPro" id="IPR056836">
    <property type="entry name" value="ARM_TT21_4th"/>
</dbReference>
<dbReference type="CTD" id="79809"/>
<reference evidence="11" key="1">
    <citation type="submission" date="2025-08" db="UniProtKB">
        <authorList>
            <consortium name="RefSeq"/>
        </authorList>
    </citation>
    <scope>IDENTIFICATION</scope>
</reference>